<dbReference type="InterPro" id="IPR045338">
    <property type="entry name" value="DUF6535"/>
</dbReference>
<keyword evidence="2" id="KW-0472">Membrane</keyword>
<evidence type="ECO:0000313" key="5">
    <source>
        <dbReference type="Proteomes" id="UP001212997"/>
    </source>
</evidence>
<accession>A0AAD5VB63</accession>
<keyword evidence="2" id="KW-0812">Transmembrane</keyword>
<feature type="transmembrane region" description="Helical" evidence="2">
    <location>
        <begin position="218"/>
        <end position="237"/>
    </location>
</feature>
<dbReference type="Proteomes" id="UP001212997">
    <property type="component" value="Unassembled WGS sequence"/>
</dbReference>
<evidence type="ECO:0000259" key="3">
    <source>
        <dbReference type="Pfam" id="PF20153"/>
    </source>
</evidence>
<feature type="domain" description="DUF6535" evidence="3">
    <location>
        <begin position="53"/>
        <end position="235"/>
    </location>
</feature>
<sequence length="481" mass="55239">MPEDSITQQTENPSGLSLDHSGTAQTRDVTWGLLRPLSNPFGILGPGATSEGWPTLAKVLTEFDERKIKDYKDDIDTLLVYTGLFTAIQAAFTIEAYKLLQRDPAETTVRLLAQISQQLNGYRVNPSFVNSTYHSSTAFLTVSHRPSTYALGANYFWFLSLTLSLITASLAIMVKQWLREYLSNDSLSARARIRVRYFRHQGLIRWGIFDAAQALPEMVLFSLQAFLAGLFCFVFEYDGAIAKMLVCIIALWWTLNIFFSYAPYFSARCPYKTGFFVRFRTVASRQRLRRRVQYILQCWPFSIFFSEDDIPAPVTEETEISQTDENDFLILAEADTTFLDDEFLTTTIRTCTGELSEFGVGLTVHRILFNRALVRRSKDTDTEAEVLPAMLIEALVRSTNEQIQTSHRDAWEPWMIDAYHDLSDHFDRFPKSTKEKICAFLVSLLQRDFNISESMMRYRVAGNPLTGYQIHFYRNKNGYQL</sequence>
<keyword evidence="5" id="KW-1185">Reference proteome</keyword>
<evidence type="ECO:0000313" key="4">
    <source>
        <dbReference type="EMBL" id="KAJ3487221.1"/>
    </source>
</evidence>
<dbReference type="EMBL" id="JANAWD010000098">
    <property type="protein sequence ID" value="KAJ3487221.1"/>
    <property type="molecule type" value="Genomic_DNA"/>
</dbReference>
<feature type="transmembrane region" description="Helical" evidence="2">
    <location>
        <begin position="244"/>
        <end position="264"/>
    </location>
</feature>
<dbReference type="AlphaFoldDB" id="A0AAD5VB63"/>
<protein>
    <recommendedName>
        <fullName evidence="3">DUF6535 domain-containing protein</fullName>
    </recommendedName>
</protein>
<name>A0AAD5VB63_9APHY</name>
<feature type="transmembrane region" description="Helical" evidence="2">
    <location>
        <begin position="155"/>
        <end position="178"/>
    </location>
</feature>
<reference evidence="4" key="1">
    <citation type="submission" date="2022-07" db="EMBL/GenBank/DDBJ databases">
        <title>Genome Sequence of Physisporinus lineatus.</title>
        <authorList>
            <person name="Buettner E."/>
        </authorList>
    </citation>
    <scope>NUCLEOTIDE SEQUENCE</scope>
    <source>
        <strain evidence="4">VT162</strain>
    </source>
</reference>
<keyword evidence="2" id="KW-1133">Transmembrane helix</keyword>
<organism evidence="4 5">
    <name type="scientific">Meripilus lineatus</name>
    <dbReference type="NCBI Taxonomy" id="2056292"/>
    <lineage>
        <taxon>Eukaryota</taxon>
        <taxon>Fungi</taxon>
        <taxon>Dikarya</taxon>
        <taxon>Basidiomycota</taxon>
        <taxon>Agaricomycotina</taxon>
        <taxon>Agaricomycetes</taxon>
        <taxon>Polyporales</taxon>
        <taxon>Meripilaceae</taxon>
        <taxon>Meripilus</taxon>
    </lineage>
</organism>
<comment type="caution">
    <text evidence="4">The sequence shown here is derived from an EMBL/GenBank/DDBJ whole genome shotgun (WGS) entry which is preliminary data.</text>
</comment>
<feature type="region of interest" description="Disordered" evidence="1">
    <location>
        <begin position="1"/>
        <end position="22"/>
    </location>
</feature>
<gene>
    <name evidence="4" type="ORF">NLI96_g3685</name>
</gene>
<evidence type="ECO:0000256" key="2">
    <source>
        <dbReference type="SAM" id="Phobius"/>
    </source>
</evidence>
<proteinExistence type="predicted"/>
<dbReference type="Pfam" id="PF20153">
    <property type="entry name" value="DUF6535"/>
    <property type="match status" value="1"/>
</dbReference>
<evidence type="ECO:0000256" key="1">
    <source>
        <dbReference type="SAM" id="MobiDB-lite"/>
    </source>
</evidence>